<feature type="domain" description="ABC3 transporter permease C-terminal" evidence="7">
    <location>
        <begin position="725"/>
        <end position="837"/>
    </location>
</feature>
<dbReference type="Pfam" id="PF12704">
    <property type="entry name" value="MacB_PCD"/>
    <property type="match status" value="1"/>
</dbReference>
<evidence type="ECO:0000256" key="5">
    <source>
        <dbReference type="ARBA" id="ARBA00023136"/>
    </source>
</evidence>
<dbReference type="InterPro" id="IPR038766">
    <property type="entry name" value="Membrane_comp_ABC_pdt"/>
</dbReference>
<feature type="domain" description="MacB-like periplasmic core" evidence="8">
    <location>
        <begin position="31"/>
        <end position="233"/>
    </location>
</feature>
<proteinExistence type="predicted"/>
<keyword evidence="10" id="KW-1185">Reference proteome</keyword>
<evidence type="ECO:0000256" key="4">
    <source>
        <dbReference type="ARBA" id="ARBA00022989"/>
    </source>
</evidence>
<evidence type="ECO:0000313" key="9">
    <source>
        <dbReference type="EMBL" id="RPE72959.1"/>
    </source>
</evidence>
<feature type="domain" description="ABC3 transporter permease C-terminal" evidence="7">
    <location>
        <begin position="276"/>
        <end position="394"/>
    </location>
</feature>
<keyword evidence="4 6" id="KW-1133">Transmembrane helix</keyword>
<feature type="transmembrane region" description="Helical" evidence="6">
    <location>
        <begin position="773"/>
        <end position="796"/>
    </location>
</feature>
<dbReference type="EMBL" id="RKQL01000001">
    <property type="protein sequence ID" value="RPE72959.1"/>
    <property type="molecule type" value="Genomic_DNA"/>
</dbReference>
<dbReference type="PANTHER" id="PTHR30287:SF1">
    <property type="entry name" value="INNER MEMBRANE PROTEIN"/>
    <property type="match status" value="1"/>
</dbReference>
<dbReference type="OrthoDB" id="5292592at2"/>
<dbReference type="InterPro" id="IPR025857">
    <property type="entry name" value="MacB_PCD"/>
</dbReference>
<evidence type="ECO:0000256" key="2">
    <source>
        <dbReference type="ARBA" id="ARBA00022475"/>
    </source>
</evidence>
<feature type="transmembrane region" description="Helical" evidence="6">
    <location>
        <begin position="808"/>
        <end position="830"/>
    </location>
</feature>
<dbReference type="GO" id="GO:0005886">
    <property type="term" value="C:plasma membrane"/>
    <property type="evidence" value="ECO:0007669"/>
    <property type="project" value="UniProtKB-SubCell"/>
</dbReference>
<evidence type="ECO:0000256" key="1">
    <source>
        <dbReference type="ARBA" id="ARBA00004651"/>
    </source>
</evidence>
<dbReference type="PANTHER" id="PTHR30287">
    <property type="entry name" value="MEMBRANE COMPONENT OF PREDICTED ABC SUPERFAMILY METABOLITE UPTAKE TRANSPORTER"/>
    <property type="match status" value="1"/>
</dbReference>
<evidence type="ECO:0000256" key="6">
    <source>
        <dbReference type="SAM" id="Phobius"/>
    </source>
</evidence>
<evidence type="ECO:0000259" key="8">
    <source>
        <dbReference type="Pfam" id="PF12704"/>
    </source>
</evidence>
<feature type="transmembrane region" description="Helical" evidence="6">
    <location>
        <begin position="318"/>
        <end position="347"/>
    </location>
</feature>
<dbReference type="Pfam" id="PF02687">
    <property type="entry name" value="FtsX"/>
    <property type="match status" value="2"/>
</dbReference>
<feature type="transmembrane region" description="Helical" evidence="6">
    <location>
        <begin position="273"/>
        <end position="297"/>
    </location>
</feature>
<feature type="transmembrane region" description="Helical" evidence="6">
    <location>
        <begin position="367"/>
        <end position="387"/>
    </location>
</feature>
<comment type="subcellular location">
    <subcellularLocation>
        <location evidence="1">Cell membrane</location>
        <topology evidence="1">Multi-pass membrane protein</topology>
    </subcellularLocation>
</comment>
<feature type="transmembrane region" description="Helical" evidence="6">
    <location>
        <begin position="408"/>
        <end position="427"/>
    </location>
</feature>
<feature type="transmembrane region" description="Helical" evidence="6">
    <location>
        <begin position="433"/>
        <end position="459"/>
    </location>
</feature>
<evidence type="ECO:0000256" key="3">
    <source>
        <dbReference type="ARBA" id="ARBA00022692"/>
    </source>
</evidence>
<protein>
    <submittedName>
        <fullName evidence="9">Putative ABC transport system permease protein</fullName>
    </submittedName>
</protein>
<reference evidence="9 10" key="1">
    <citation type="submission" date="2018-11" db="EMBL/GenBank/DDBJ databases">
        <title>Genomic Encyclopedia of Type Strains, Phase IV (KMG-IV): sequencing the most valuable type-strain genomes for metagenomic binning, comparative biology and taxonomic classification.</title>
        <authorList>
            <person name="Goeker M."/>
        </authorList>
    </citation>
    <scope>NUCLEOTIDE SEQUENCE [LARGE SCALE GENOMIC DNA]</scope>
    <source>
        <strain evidence="9 10">DSM 101684</strain>
    </source>
</reference>
<sequence length="849" mass="90300">MHAPEPLRPPSIWALAWRMLWRDLRAGEWRLLVLAVALAVAALGGVAMFGDRLQAGLQRDAAALLGGDAVVVSDHPVPASLSERARRLGLATAQTATLPTMARAAAAPGASPRLVALKAVGAGYPLRGALELRRAEGGVGQTVREGPSPGRAWVDAGVLDALDLRLGDALALGELELTVSGVLVREPDRGAGFLNFAPRVLIHEADLARSGLIQPASRVTYRLAVAGRPEAVRAFVQAVEAELRQPAGRGMRLETLENGRPEMRQTFDRSTKFLKLVALLTALLSAIAVALAARDFARRHLDDCALLRVFGLRQRTIAAAYGLAFGIGGVVASAIGLLAGYGVQAVLVGQLGGLLQADLPAAGPAPWWFGLGVGLTLLVSFGLPPVLQLARVPPLRVLRRDLGELQPLSVSVAVLGILGFAALLLAASADGALGLYAVGGFAGAALFFAALALAALALLRRVVREGLTPPWLILATRRMTARPAATALQVSSLALGLLALSLLVLLRTDLIDSWRKATPANAPDRFVINILPDQQAAFQEVLRTAGVTGYDWYPMIRGRLVGVNDRTVAATDYADERAQRLVDREFNLSYTAQAPEHNRIVAGRWQPNEPNAISVEQGLAETLGLKLNDVLRFDIAGVEVQARITSLRQVDWGSMRANFFVIFPVDRLDAPVAQSYLAAFRSPPVAGFDARLTRAFPNVTVVDLSTTLAEVQRVIEQIVRAIEFLFAWALAAGLLVLFAAVTAARQEHVRAFAILRALGARQRFLARVQGAELLGVGLLAGTLAGACAWLIGWALARRVFGFDWTAPLWVPLVTAVAGAALAWAAGWLGLRGVLRRPVVETLRAATVDG</sequence>
<dbReference type="RefSeq" id="WP_124221133.1">
    <property type="nucleotide sequence ID" value="NZ_RKQL01000001.1"/>
</dbReference>
<organism evidence="9 10">
    <name type="scientific">Tibeticola sediminis</name>
    <dbReference type="NCBI Taxonomy" id="1917811"/>
    <lineage>
        <taxon>Bacteria</taxon>
        <taxon>Pseudomonadati</taxon>
        <taxon>Pseudomonadota</taxon>
        <taxon>Betaproteobacteria</taxon>
        <taxon>Burkholderiales</taxon>
        <taxon>Comamonadaceae</taxon>
        <taxon>Tibeticola</taxon>
    </lineage>
</organism>
<evidence type="ECO:0000313" key="10">
    <source>
        <dbReference type="Proteomes" id="UP000272193"/>
    </source>
</evidence>
<dbReference type="InterPro" id="IPR003838">
    <property type="entry name" value="ABC3_permease_C"/>
</dbReference>
<name>A0A3N4UZH1_9BURK</name>
<feature type="transmembrane region" description="Helical" evidence="6">
    <location>
        <begin position="725"/>
        <end position="744"/>
    </location>
</feature>
<dbReference type="AlphaFoldDB" id="A0A3N4UZH1"/>
<keyword evidence="5 6" id="KW-0472">Membrane</keyword>
<evidence type="ECO:0000259" key="7">
    <source>
        <dbReference type="Pfam" id="PF02687"/>
    </source>
</evidence>
<gene>
    <name evidence="9" type="ORF">EDC62_0670</name>
</gene>
<feature type="transmembrane region" description="Helical" evidence="6">
    <location>
        <begin position="487"/>
        <end position="506"/>
    </location>
</feature>
<dbReference type="Proteomes" id="UP000272193">
    <property type="component" value="Unassembled WGS sequence"/>
</dbReference>
<accession>A0A3N4UZH1</accession>
<keyword evidence="3 6" id="KW-0812">Transmembrane</keyword>
<comment type="caution">
    <text evidence="9">The sequence shown here is derived from an EMBL/GenBank/DDBJ whole genome shotgun (WGS) entry which is preliminary data.</text>
</comment>
<keyword evidence="2" id="KW-1003">Cell membrane</keyword>
<feature type="transmembrane region" description="Helical" evidence="6">
    <location>
        <begin position="29"/>
        <end position="50"/>
    </location>
</feature>